<evidence type="ECO:0000313" key="2">
    <source>
        <dbReference type="EMBL" id="ATB42134.1"/>
    </source>
</evidence>
<protein>
    <submittedName>
        <fullName evidence="2">Copper-transporting ATPase</fullName>
    </submittedName>
</protein>
<proteinExistence type="predicted"/>
<accession>A0A250JDZ7</accession>
<organism evidence="2 3">
    <name type="scientific">Cystobacter fuscus</name>
    <dbReference type="NCBI Taxonomy" id="43"/>
    <lineage>
        <taxon>Bacteria</taxon>
        <taxon>Pseudomonadati</taxon>
        <taxon>Myxococcota</taxon>
        <taxon>Myxococcia</taxon>
        <taxon>Myxococcales</taxon>
        <taxon>Cystobacterineae</taxon>
        <taxon>Archangiaceae</taxon>
        <taxon>Cystobacter</taxon>
    </lineage>
</organism>
<evidence type="ECO:0000259" key="1">
    <source>
        <dbReference type="Pfam" id="PF19335"/>
    </source>
</evidence>
<sequence>MHPEIVRDEPGACPTCGMVLEPRTVLPEEAPDPELAVLALAPLMQAPFVTFALARHHLRHSVTGRFASGRIALTFIETRGEPLH</sequence>
<dbReference type="AlphaFoldDB" id="A0A250JDZ7"/>
<dbReference type="Proteomes" id="UP000217257">
    <property type="component" value="Chromosome"/>
</dbReference>
<reference evidence="2 3" key="1">
    <citation type="submission" date="2017-06" db="EMBL/GenBank/DDBJ databases">
        <title>Sequencing and comparative analysis of myxobacterial genomes.</title>
        <authorList>
            <person name="Rupp O."/>
            <person name="Goesmann A."/>
            <person name="Sogaard-Andersen L."/>
        </authorList>
    </citation>
    <scope>NUCLEOTIDE SEQUENCE [LARGE SCALE GENOMIC DNA]</scope>
    <source>
        <strain evidence="2 3">DSM 52655</strain>
    </source>
</reference>
<feature type="domain" description="Heavy metal binding" evidence="1">
    <location>
        <begin position="1"/>
        <end position="22"/>
    </location>
</feature>
<dbReference type="KEGG" id="cfus:CYFUS_007611"/>
<dbReference type="EMBL" id="CP022098">
    <property type="protein sequence ID" value="ATB42134.1"/>
    <property type="molecule type" value="Genomic_DNA"/>
</dbReference>
<dbReference type="Pfam" id="PF19335">
    <property type="entry name" value="HMBD"/>
    <property type="match status" value="1"/>
</dbReference>
<gene>
    <name evidence="2" type="ORF">CYFUS_007611</name>
</gene>
<name>A0A250JDZ7_9BACT</name>
<dbReference type="InterPro" id="IPR045800">
    <property type="entry name" value="HMBD"/>
</dbReference>
<dbReference type="GO" id="GO:0046872">
    <property type="term" value="F:metal ion binding"/>
    <property type="evidence" value="ECO:0007669"/>
    <property type="project" value="InterPro"/>
</dbReference>
<evidence type="ECO:0000313" key="3">
    <source>
        <dbReference type="Proteomes" id="UP000217257"/>
    </source>
</evidence>